<dbReference type="GO" id="GO:0003700">
    <property type="term" value="F:DNA-binding transcription factor activity"/>
    <property type="evidence" value="ECO:0007669"/>
    <property type="project" value="InterPro"/>
</dbReference>
<dbReference type="InterPro" id="IPR015358">
    <property type="entry name" value="Tscrpt_reg_MerR_DNA-bd"/>
</dbReference>
<sequence>MVEVLNIGKVAERSGVPAKTIRYYEDIDLVVPIRAANGYRAFRESDVQKLIFVGRARSLGFSIEDCRALLALWEDDARPSAEVKAIASEHLSQIDARIRDLHAMRETLGALVEACAGDERPDCPILKAMAPDGVPEA</sequence>
<dbReference type="EMBL" id="JYFE01000046">
    <property type="protein sequence ID" value="KIT15699.1"/>
    <property type="molecule type" value="Genomic_DNA"/>
</dbReference>
<dbReference type="InterPro" id="IPR047057">
    <property type="entry name" value="MerR_fam"/>
</dbReference>
<dbReference type="NCBIfam" id="TIGR02044">
    <property type="entry name" value="CueR"/>
    <property type="match status" value="1"/>
</dbReference>
<dbReference type="Gene3D" id="1.10.1660.10">
    <property type="match status" value="1"/>
</dbReference>
<evidence type="ECO:0000256" key="5">
    <source>
        <dbReference type="ARBA" id="ARBA00023163"/>
    </source>
</evidence>
<dbReference type="Proteomes" id="UP000032232">
    <property type="component" value="Unassembled WGS sequence"/>
</dbReference>
<dbReference type="PRINTS" id="PR00040">
    <property type="entry name" value="HTHMERR"/>
</dbReference>
<evidence type="ECO:0000313" key="7">
    <source>
        <dbReference type="EMBL" id="KIT15699.1"/>
    </source>
</evidence>
<dbReference type="PROSITE" id="PS50937">
    <property type="entry name" value="HTH_MERR_2"/>
    <property type="match status" value="1"/>
</dbReference>
<dbReference type="InterPro" id="IPR011789">
    <property type="entry name" value="CueR"/>
</dbReference>
<dbReference type="InterPro" id="IPR009061">
    <property type="entry name" value="DNA-bd_dom_put_sf"/>
</dbReference>
<evidence type="ECO:0000256" key="3">
    <source>
        <dbReference type="ARBA" id="ARBA00023015"/>
    </source>
</evidence>
<dbReference type="PANTHER" id="PTHR30204">
    <property type="entry name" value="REDOX-CYCLING DRUG-SENSING TRANSCRIPTIONAL ACTIVATOR SOXR"/>
    <property type="match status" value="1"/>
</dbReference>
<reference evidence="7 8" key="1">
    <citation type="submission" date="2015-02" db="EMBL/GenBank/DDBJ databases">
        <title>Genome Sequence of Jannaschia aquimarina DSM28248, a member of the Roseobacter clade.</title>
        <authorList>
            <person name="Voget S."/>
            <person name="Daniel R."/>
        </authorList>
    </citation>
    <scope>NUCLEOTIDE SEQUENCE [LARGE SCALE GENOMIC DNA]</scope>
    <source>
        <strain evidence="7 8">GSW-M26</strain>
    </source>
</reference>
<keyword evidence="2" id="KW-0963">Cytoplasm</keyword>
<dbReference type="PATRIC" id="fig|935700.4.peg.2658"/>
<proteinExistence type="predicted"/>
<dbReference type="GO" id="GO:0045893">
    <property type="term" value="P:positive regulation of DNA-templated transcription"/>
    <property type="evidence" value="ECO:0007669"/>
    <property type="project" value="InterPro"/>
</dbReference>
<comment type="subcellular location">
    <subcellularLocation>
        <location evidence="1">Cytoplasm</location>
    </subcellularLocation>
</comment>
<evidence type="ECO:0000256" key="4">
    <source>
        <dbReference type="ARBA" id="ARBA00023125"/>
    </source>
</evidence>
<dbReference type="InterPro" id="IPR000551">
    <property type="entry name" value="MerR-type_HTH_dom"/>
</dbReference>
<protein>
    <submittedName>
        <fullName evidence="7">HmrR protein</fullName>
    </submittedName>
</protein>
<name>A0A0D1EDC0_9RHOB</name>
<dbReference type="SMART" id="SM00422">
    <property type="entry name" value="HTH_MERR"/>
    <property type="match status" value="1"/>
</dbReference>
<dbReference type="STRING" id="935700.jaqu_25760"/>
<evidence type="ECO:0000256" key="2">
    <source>
        <dbReference type="ARBA" id="ARBA00022490"/>
    </source>
</evidence>
<keyword evidence="3" id="KW-0805">Transcription regulation</keyword>
<dbReference type="GO" id="GO:0005737">
    <property type="term" value="C:cytoplasm"/>
    <property type="evidence" value="ECO:0007669"/>
    <property type="project" value="UniProtKB-SubCell"/>
</dbReference>
<dbReference type="GO" id="GO:0003677">
    <property type="term" value="F:DNA binding"/>
    <property type="evidence" value="ECO:0007669"/>
    <property type="project" value="UniProtKB-KW"/>
</dbReference>
<dbReference type="CDD" id="cd01108">
    <property type="entry name" value="HTH_CueR"/>
    <property type="match status" value="1"/>
</dbReference>
<evidence type="ECO:0000313" key="8">
    <source>
        <dbReference type="Proteomes" id="UP000032232"/>
    </source>
</evidence>
<evidence type="ECO:0000259" key="6">
    <source>
        <dbReference type="PROSITE" id="PS50937"/>
    </source>
</evidence>
<organism evidence="7 8">
    <name type="scientific">Jannaschia aquimarina</name>
    <dbReference type="NCBI Taxonomy" id="935700"/>
    <lineage>
        <taxon>Bacteria</taxon>
        <taxon>Pseudomonadati</taxon>
        <taxon>Pseudomonadota</taxon>
        <taxon>Alphaproteobacteria</taxon>
        <taxon>Rhodobacterales</taxon>
        <taxon>Roseobacteraceae</taxon>
        <taxon>Jannaschia</taxon>
    </lineage>
</organism>
<keyword evidence="5" id="KW-0804">Transcription</keyword>
<accession>A0A0D1EDC0</accession>
<dbReference type="Pfam" id="PF00376">
    <property type="entry name" value="MerR"/>
    <property type="match status" value="1"/>
</dbReference>
<gene>
    <name evidence="7" type="primary">hmrR</name>
    <name evidence="7" type="ORF">jaqu_25760</name>
</gene>
<dbReference type="PANTHER" id="PTHR30204:SF94">
    <property type="entry name" value="HEAVY METAL-DEPENDENT TRANSCRIPTIONAL REGULATOR HI_0293-RELATED"/>
    <property type="match status" value="1"/>
</dbReference>
<keyword evidence="8" id="KW-1185">Reference proteome</keyword>
<keyword evidence="4" id="KW-0238">DNA-binding</keyword>
<dbReference type="GO" id="GO:0005507">
    <property type="term" value="F:copper ion binding"/>
    <property type="evidence" value="ECO:0007669"/>
    <property type="project" value="InterPro"/>
</dbReference>
<feature type="domain" description="HTH merR-type" evidence="6">
    <location>
        <begin position="4"/>
        <end position="72"/>
    </location>
</feature>
<dbReference type="AlphaFoldDB" id="A0A0D1EDC0"/>
<dbReference type="SUPFAM" id="SSF46955">
    <property type="entry name" value="Putative DNA-binding domain"/>
    <property type="match status" value="1"/>
</dbReference>
<evidence type="ECO:0000256" key="1">
    <source>
        <dbReference type="ARBA" id="ARBA00004496"/>
    </source>
</evidence>
<dbReference type="Pfam" id="PF09278">
    <property type="entry name" value="MerR-DNA-bind"/>
    <property type="match status" value="1"/>
</dbReference>
<comment type="caution">
    <text evidence="7">The sequence shown here is derived from an EMBL/GenBank/DDBJ whole genome shotgun (WGS) entry which is preliminary data.</text>
</comment>